<dbReference type="Proteomes" id="UP000002208">
    <property type="component" value="Plasmid 1"/>
</dbReference>
<keyword evidence="2" id="KW-0813">Transport</keyword>
<dbReference type="KEGG" id="ddr:Deide_1p01230"/>
<reference evidence="5" key="4">
    <citation type="journal article" date="2014" name="Genome Biol. Evol.">
        <title>RNA Sequencing and Proteogenomics Reveal the Importance of Leaderless mRNAs in the Radiation-Tolerant Bacterium Deinococcus deserti.</title>
        <authorList>
            <person name="de Groot A."/>
            <person name="Roche D."/>
            <person name="Fernandez B."/>
            <person name="Ludanyi M."/>
            <person name="Cruveiller S."/>
            <person name="Pignol D."/>
            <person name="Vallenet D."/>
            <person name="Armengaud J."/>
            <person name="Blanchard L."/>
        </authorList>
    </citation>
    <scope>NUCLEOTIDE SEQUENCE</scope>
    <source>
        <strain>VCD115</strain>
        <plasmid>1</plasmid>
    </source>
</reference>
<proteinExistence type="inferred from homology"/>
<evidence type="ECO:0000256" key="3">
    <source>
        <dbReference type="ARBA" id="ARBA00022729"/>
    </source>
</evidence>
<dbReference type="Gene3D" id="3.90.76.10">
    <property type="entry name" value="Dipeptide-binding Protein, Domain 1"/>
    <property type="match status" value="1"/>
</dbReference>
<organism evidence="5 6">
    <name type="scientific">Deinococcus deserti (strain DSM 17065 / CIP 109153 / LMG 22923 / VCD115)</name>
    <dbReference type="NCBI Taxonomy" id="546414"/>
    <lineage>
        <taxon>Bacteria</taxon>
        <taxon>Thermotogati</taxon>
        <taxon>Deinococcota</taxon>
        <taxon>Deinococci</taxon>
        <taxon>Deinococcales</taxon>
        <taxon>Deinococcaceae</taxon>
        <taxon>Deinococcus</taxon>
    </lineage>
</organism>
<reference evidence="5" key="2">
    <citation type="journal article" date="2010" name="Mol. Cell. Proteomics">
        <title>Proteomics-based refinement of Deinococcus deserti genome annotation reveals an unwonted use of non-canonical translation initiation codons.</title>
        <authorList>
            <person name="Baudet M."/>
            <person name="Ortet P."/>
            <person name="Gaillard J.C."/>
            <person name="Fernandez B."/>
            <person name="Guerin P."/>
            <person name="Enjalbal C."/>
            <person name="Subra G."/>
            <person name="de Groot A."/>
            <person name="Barakat M."/>
            <person name="Dedieu A."/>
            <person name="Armengaud J."/>
        </authorList>
    </citation>
    <scope>NUCLEOTIDE SEQUENCE</scope>
    <source>
        <strain evidence="5">VCD115</strain>
        <plasmid evidence="5">1</plasmid>
    </source>
</reference>
<dbReference type="InterPro" id="IPR000914">
    <property type="entry name" value="SBP_5_dom"/>
</dbReference>
<dbReference type="PANTHER" id="PTHR30290">
    <property type="entry name" value="PERIPLASMIC BINDING COMPONENT OF ABC TRANSPORTER"/>
    <property type="match status" value="1"/>
</dbReference>
<dbReference type="Gene3D" id="3.10.105.10">
    <property type="entry name" value="Dipeptide-binding Protein, Domain 3"/>
    <property type="match status" value="1"/>
</dbReference>
<feature type="domain" description="Solute-binding protein family 5" evidence="4">
    <location>
        <begin position="63"/>
        <end position="432"/>
    </location>
</feature>
<dbReference type="AlphaFoldDB" id="C1D2B7"/>
<dbReference type="GO" id="GO:0043190">
    <property type="term" value="C:ATP-binding cassette (ABC) transporter complex"/>
    <property type="evidence" value="ECO:0007669"/>
    <property type="project" value="InterPro"/>
</dbReference>
<name>C1D2B7_DEIDV</name>
<comment type="similarity">
    <text evidence="1">Belongs to the bacterial solute-binding protein 5 family.</text>
</comment>
<dbReference type="OrthoDB" id="137511at2"/>
<dbReference type="RefSeq" id="WP_012694679.1">
    <property type="nucleotide sequence ID" value="NC_012527.1"/>
</dbReference>
<evidence type="ECO:0000256" key="1">
    <source>
        <dbReference type="ARBA" id="ARBA00005695"/>
    </source>
</evidence>
<geneLocation type="plasmid" evidence="6">
    <name>pDeide1</name>
</geneLocation>
<dbReference type="Gene3D" id="3.40.190.10">
    <property type="entry name" value="Periplasmic binding protein-like II"/>
    <property type="match status" value="1"/>
</dbReference>
<keyword evidence="5" id="KW-0614">Plasmid</keyword>
<dbReference type="GO" id="GO:1904680">
    <property type="term" value="F:peptide transmembrane transporter activity"/>
    <property type="evidence" value="ECO:0007669"/>
    <property type="project" value="TreeGrafter"/>
</dbReference>
<gene>
    <name evidence="5" type="ordered locus">Deide_1p01230</name>
</gene>
<dbReference type="Pfam" id="PF00496">
    <property type="entry name" value="SBP_bac_5"/>
    <property type="match status" value="1"/>
</dbReference>
<evidence type="ECO:0000256" key="2">
    <source>
        <dbReference type="ARBA" id="ARBA00022448"/>
    </source>
</evidence>
<accession>C1D2B7</accession>
<dbReference type="PANTHER" id="PTHR30290:SF9">
    <property type="entry name" value="OLIGOPEPTIDE-BINDING PROTEIN APPA"/>
    <property type="match status" value="1"/>
</dbReference>
<dbReference type="GO" id="GO:0042597">
    <property type="term" value="C:periplasmic space"/>
    <property type="evidence" value="ECO:0007669"/>
    <property type="project" value="UniProtKB-ARBA"/>
</dbReference>
<reference evidence="5" key="3">
    <citation type="submission" date="2010-12" db="EMBL/GenBank/DDBJ databases">
        <authorList>
            <person name="De Groot A."/>
            <person name="Dulermo R."/>
            <person name="Ortet P."/>
            <person name="Blanchard L."/>
            <person name="Guerin P."/>
            <person name="Fernandez B."/>
            <person name="Vacherie B."/>
            <person name="Dossat C."/>
            <person name="Jolivet E."/>
            <person name="Siguier P."/>
            <person name="Chandler M."/>
            <person name="Barakat M."/>
            <person name="Dedieu A."/>
            <person name="Barbe V."/>
            <person name="Heulin T."/>
            <person name="Sommer S."/>
            <person name="Achouak W."/>
            <person name="Jean A."/>
        </authorList>
    </citation>
    <scope>NUCLEOTIDE SEQUENCE</scope>
    <source>
        <strain evidence="5">VCD115</strain>
        <plasmid evidence="5">1</plasmid>
    </source>
</reference>
<dbReference type="InterPro" id="IPR030678">
    <property type="entry name" value="Peptide/Ni-bd"/>
</dbReference>
<sequence length="512" mass="56746">MNRTLMALGFALVCGVAGAQANILQLPLINDPIMNPLIAPDLGSILVNKVIFPGLVRPDENLQPVPDLAKSWTITNGGLVYTFVLRDDVRWHDGKPFTAQDVVYTFKTAIDPKSGSRLASDFNSIKSVEARGNHTVRFVLSRPFAPFLILLGHNAGILPKHLLEGKDLSSNTAFNRQLPIGTGPFKVSRVVPGASVTLVANKDYYRGDPKLAGITFKIVPDLNTQVAQLRSGQLDWATLEPSNLASVQNVPNIAIKEANAIQHFLVFFNLKNPLFTAPKVREAMQYAVNRKAIIDGILKGYADYPTGTIPTALRTYYDKSIKPIAYNPAQALKLLAQAGWKPNARGTLVNSKGEPFKFTLIVDKGNATREQAALAVQQDLKKIGMDVTLQTLEFGTLVRDYLIPGKYDANLIWWTTPPDPDQYSFYATGQDNNEASWSNARADSLLKRGRETVDPKARKNIYNAYQRLTMQDPPVLVLYYPKEIQAINKDLTGVPDLGIRDALRYTERFQLR</sequence>
<protein>
    <submittedName>
        <fullName evidence="5">Putative dipeptide ABC transporter, periplasmic component</fullName>
    </submittedName>
</protein>
<dbReference type="GO" id="GO:0015833">
    <property type="term" value="P:peptide transport"/>
    <property type="evidence" value="ECO:0007669"/>
    <property type="project" value="TreeGrafter"/>
</dbReference>
<evidence type="ECO:0000313" key="6">
    <source>
        <dbReference type="Proteomes" id="UP000002208"/>
    </source>
</evidence>
<reference evidence="5" key="1">
    <citation type="journal article" date="2009" name="PLoS Genet.">
        <title>Alliance of proteomics and genomics to unravel the specificities of Sahara bacterium Deinococcus deserti.</title>
        <authorList>
            <person name="de Groot A."/>
            <person name="Dulermo R."/>
            <person name="Ortet P."/>
            <person name="Blanchard L."/>
            <person name="Guerin P."/>
            <person name="Fernandez B."/>
            <person name="Vacherie B."/>
            <person name="Dossat C."/>
            <person name="Jolivet E."/>
            <person name="Siguier P."/>
            <person name="Chandler M."/>
            <person name="Barakat M."/>
            <person name="Dedieu A."/>
            <person name="Barbe V."/>
            <person name="Heulin T."/>
            <person name="Sommer S."/>
            <person name="Achouak W."/>
            <person name="Armengaud J."/>
        </authorList>
    </citation>
    <scope>NUCLEOTIDE SEQUENCE [LARGE SCALE GENOMIC DNA]</scope>
    <source>
        <strain evidence="5">1</strain>
        <strain evidence="5">VCD115</strain>
        <plasmid evidence="5">1</plasmid>
    </source>
</reference>
<dbReference type="PIRSF" id="PIRSF002741">
    <property type="entry name" value="MppA"/>
    <property type="match status" value="1"/>
</dbReference>
<evidence type="ECO:0000313" key="5">
    <source>
        <dbReference type="EMBL" id="ACO47556.1"/>
    </source>
</evidence>
<dbReference type="InterPro" id="IPR039424">
    <property type="entry name" value="SBP_5"/>
</dbReference>
<dbReference type="HOGENOM" id="CLU_017028_8_6_0"/>
<evidence type="ECO:0000259" key="4">
    <source>
        <dbReference type="Pfam" id="PF00496"/>
    </source>
</evidence>
<dbReference type="EMBL" id="CP001115">
    <property type="protein sequence ID" value="ACO47556.1"/>
    <property type="molecule type" value="Genomic_DNA"/>
</dbReference>
<keyword evidence="6" id="KW-1185">Reference proteome</keyword>
<keyword evidence="3" id="KW-0732">Signal</keyword>
<dbReference type="SUPFAM" id="SSF53850">
    <property type="entry name" value="Periplasmic binding protein-like II"/>
    <property type="match status" value="1"/>
</dbReference>